<dbReference type="AlphaFoldDB" id="A0A2Z2MK53"/>
<name>A0A2Z2MK53_THEPR</name>
<evidence type="ECO:0000313" key="4">
    <source>
        <dbReference type="Proteomes" id="UP000250179"/>
    </source>
</evidence>
<evidence type="ECO:0000256" key="1">
    <source>
        <dbReference type="SAM" id="MobiDB-lite"/>
    </source>
</evidence>
<evidence type="ECO:0000313" key="3">
    <source>
        <dbReference type="EMBL" id="ASJ02338.1"/>
    </source>
</evidence>
<feature type="region of interest" description="Disordered" evidence="1">
    <location>
        <begin position="1"/>
        <end position="23"/>
    </location>
</feature>
<keyword evidence="2" id="KW-0812">Transmembrane</keyword>
<feature type="compositionally biased region" description="Polar residues" evidence="1">
    <location>
        <begin position="1"/>
        <end position="16"/>
    </location>
</feature>
<proteinExistence type="predicted"/>
<dbReference type="Proteomes" id="UP000250179">
    <property type="component" value="Chromosome"/>
</dbReference>
<evidence type="ECO:0000256" key="2">
    <source>
        <dbReference type="SAM" id="Phobius"/>
    </source>
</evidence>
<sequence>MINQKPDQTPQESSGQHQKDSRPACAFWKSYQEPELFLTSSFILKILTENNLAKGGGNLNGSQIIGITIISGSYAFMLYLLQKSRRIIEGLKKQRESLRKRRIRQKVHSVRSAVISRRR</sequence>
<gene>
    <name evidence="3" type="ORF">A3L09_03260</name>
</gene>
<dbReference type="EMBL" id="CP014862">
    <property type="protein sequence ID" value="ASJ02338.1"/>
    <property type="molecule type" value="Genomic_DNA"/>
</dbReference>
<keyword evidence="2" id="KW-0472">Membrane</keyword>
<reference evidence="3 4" key="1">
    <citation type="submission" date="2016-03" db="EMBL/GenBank/DDBJ databases">
        <title>Complete genome sequence of Thermococcus profundus strain DT5432.</title>
        <authorList>
            <person name="Oger P.M."/>
        </authorList>
    </citation>
    <scope>NUCLEOTIDE SEQUENCE [LARGE SCALE GENOMIC DNA]</scope>
    <source>
        <strain evidence="3 4">DT 5432</strain>
    </source>
</reference>
<dbReference type="KEGG" id="tprf:A3L09_03260"/>
<accession>A0A2Z2MK53</accession>
<feature type="transmembrane region" description="Helical" evidence="2">
    <location>
        <begin position="64"/>
        <end position="81"/>
    </location>
</feature>
<protein>
    <submittedName>
        <fullName evidence="3">Uncharacterized protein</fullName>
    </submittedName>
</protein>
<keyword evidence="2" id="KW-1133">Transmembrane helix</keyword>
<organism evidence="3 4">
    <name type="scientific">Thermococcus profundus</name>
    <dbReference type="NCBI Taxonomy" id="49899"/>
    <lineage>
        <taxon>Archaea</taxon>
        <taxon>Methanobacteriati</taxon>
        <taxon>Methanobacteriota</taxon>
        <taxon>Thermococci</taxon>
        <taxon>Thermococcales</taxon>
        <taxon>Thermococcaceae</taxon>
        <taxon>Thermococcus</taxon>
    </lineage>
</organism>
<keyword evidence="4" id="KW-1185">Reference proteome</keyword>